<keyword evidence="3" id="KW-1185">Reference proteome</keyword>
<sequence>MKVSRKIILIIMNFLFSLFLIAFFLIITDGNFDATYIKSSSKYEAKDFIDYISSNKEVKKSGGIHYFKVIDENNIVFSKIHYLDKGLYGILGKGNGKNYIYTINLNGEVKQKLLVSGKNIDFYDFTYFDGSLIMVGKKEERPYILNISENGEKLWSKVYNTGGRFNVIKNNSNDFIIAGYISNEMKKQAYISEINVSGGIVWENTYGREDNEEINDFILEPNDIIAIGDTNSNPKKQYDILVLKYSREGIRLYSNTYGKETQNEYGLSAFSNGSLYVGGYVIPINQNTWKTFTLKTVKGIEEDGSIKAEWFEVRNVKKMSRIIEIKNINDKIYATGFCLDTWPDYDGFLRIIEKNSNFYYMGIYGSNKEERFYSFEEAKDGGIIMVGYQKNGDIVKPLVVKTNSNGRLPGYEK</sequence>
<dbReference type="EMBL" id="AP018712">
    <property type="protein sequence ID" value="BBE30643.1"/>
    <property type="molecule type" value="Genomic_DNA"/>
</dbReference>
<dbReference type="PANTHER" id="PTHR42754">
    <property type="entry name" value="ENDOGLUCANASE"/>
    <property type="match status" value="1"/>
</dbReference>
<reference evidence="2 3" key="1">
    <citation type="submission" date="2018-06" db="EMBL/GenBank/DDBJ databases">
        <title>Genome sequencing of Oceanotoga sp. sy52.</title>
        <authorList>
            <person name="Mori K."/>
        </authorList>
    </citation>
    <scope>NUCLEOTIDE SEQUENCE [LARGE SCALE GENOMIC DNA]</scope>
    <source>
        <strain evidence="3">sy52</strain>
    </source>
</reference>
<evidence type="ECO:0000313" key="2">
    <source>
        <dbReference type="EMBL" id="BBE30643.1"/>
    </source>
</evidence>
<name>A0A7G1G6Z9_9BACT</name>
<keyword evidence="1" id="KW-1133">Transmembrane helix</keyword>
<evidence type="ECO:0000256" key="1">
    <source>
        <dbReference type="SAM" id="Phobius"/>
    </source>
</evidence>
<dbReference type="PANTHER" id="PTHR42754:SF1">
    <property type="entry name" value="LIPOPROTEIN"/>
    <property type="match status" value="1"/>
</dbReference>
<dbReference type="SUPFAM" id="SSF50998">
    <property type="entry name" value="Quinoprotein alcohol dehydrogenase-like"/>
    <property type="match status" value="1"/>
</dbReference>
<keyword evidence="1" id="KW-0472">Membrane</keyword>
<gene>
    <name evidence="2" type="ORF">OSSY52_07840</name>
</gene>
<feature type="transmembrane region" description="Helical" evidence="1">
    <location>
        <begin position="7"/>
        <end position="27"/>
    </location>
</feature>
<dbReference type="Proteomes" id="UP000516361">
    <property type="component" value="Chromosome"/>
</dbReference>
<dbReference type="KEGG" id="ocy:OSSY52_07840"/>
<dbReference type="InParanoid" id="A0A7G1G6Z9"/>
<evidence type="ECO:0000313" key="3">
    <source>
        <dbReference type="Proteomes" id="UP000516361"/>
    </source>
</evidence>
<protein>
    <submittedName>
        <fullName evidence="2">Uncharacterized protein</fullName>
    </submittedName>
</protein>
<organism evidence="2 3">
    <name type="scientific">Tepiditoga spiralis</name>
    <dbReference type="NCBI Taxonomy" id="2108365"/>
    <lineage>
        <taxon>Bacteria</taxon>
        <taxon>Thermotogati</taxon>
        <taxon>Thermotogota</taxon>
        <taxon>Thermotogae</taxon>
        <taxon>Petrotogales</taxon>
        <taxon>Petrotogaceae</taxon>
        <taxon>Tepiditoga</taxon>
    </lineage>
</organism>
<dbReference type="RefSeq" id="WP_190615720.1">
    <property type="nucleotide sequence ID" value="NZ_AP018712.1"/>
</dbReference>
<proteinExistence type="predicted"/>
<dbReference type="AlphaFoldDB" id="A0A7G1G6Z9"/>
<dbReference type="InterPro" id="IPR011047">
    <property type="entry name" value="Quinoprotein_ADH-like_sf"/>
</dbReference>
<accession>A0A7G1G6Z9</accession>
<keyword evidence="1" id="KW-0812">Transmembrane</keyword>